<dbReference type="InterPro" id="IPR014456">
    <property type="entry name" value="UCP010244_IM"/>
</dbReference>
<sequence>MRSFVAAVLAGLFGAALVHIVVVLATPSYATRDVWSKVQRLGETGAFHRLESAPAVIGLPNRDPFLRSAVCVFDASHGPIHVTAGDAAGTPSFWSLAVFDTDGSEVYSMNDRSAVERRVDVVLATPTQMLRLRRSRPEALATSILVALPGPKGYVALRTSVDDPSWDETAKRFLDGAHCAAVDAS</sequence>
<protein>
    <submittedName>
        <fullName evidence="2">DUF1254 domain-containing protein</fullName>
    </submittedName>
</protein>
<name>A0A506UHE3_9HYPH</name>
<evidence type="ECO:0000313" key="2">
    <source>
        <dbReference type="EMBL" id="TPW32733.1"/>
    </source>
</evidence>
<proteinExistence type="predicted"/>
<reference evidence="2 3" key="1">
    <citation type="submission" date="2019-06" db="EMBL/GenBank/DDBJ databases">
        <authorList>
            <person name="Li M."/>
        </authorList>
    </citation>
    <scope>NUCLEOTIDE SEQUENCE [LARGE SCALE GENOMIC DNA]</scope>
    <source>
        <strain evidence="2 3">BGMRC6574</strain>
    </source>
</reference>
<evidence type="ECO:0000259" key="1">
    <source>
        <dbReference type="Pfam" id="PF06863"/>
    </source>
</evidence>
<feature type="domain" description="DUF1254" evidence="1">
    <location>
        <begin position="69"/>
        <end position="179"/>
    </location>
</feature>
<evidence type="ECO:0000313" key="3">
    <source>
        <dbReference type="Proteomes" id="UP000320314"/>
    </source>
</evidence>
<accession>A0A506UHE3</accession>
<organism evidence="2 3">
    <name type="scientific">Pararhizobium mangrovi</name>
    <dbReference type="NCBI Taxonomy" id="2590452"/>
    <lineage>
        <taxon>Bacteria</taxon>
        <taxon>Pseudomonadati</taxon>
        <taxon>Pseudomonadota</taxon>
        <taxon>Alphaproteobacteria</taxon>
        <taxon>Hyphomicrobiales</taxon>
        <taxon>Rhizobiaceae</taxon>
        <taxon>Rhizobium/Agrobacterium group</taxon>
        <taxon>Pararhizobium</taxon>
    </lineage>
</organism>
<dbReference type="EMBL" id="VHLH01000001">
    <property type="protein sequence ID" value="TPW32733.1"/>
    <property type="molecule type" value="Genomic_DNA"/>
</dbReference>
<keyword evidence="3" id="KW-1185">Reference proteome</keyword>
<dbReference type="Proteomes" id="UP000320314">
    <property type="component" value="Unassembled WGS sequence"/>
</dbReference>
<dbReference type="InterPro" id="IPR010679">
    <property type="entry name" value="DUF1254"/>
</dbReference>
<comment type="caution">
    <text evidence="2">The sequence shown here is derived from an EMBL/GenBank/DDBJ whole genome shotgun (WGS) entry which is preliminary data.</text>
</comment>
<dbReference type="PIRSF" id="PIRSF010244">
    <property type="entry name" value="UCP010244_imp"/>
    <property type="match status" value="1"/>
</dbReference>
<gene>
    <name evidence="2" type="ORF">FJU11_00455</name>
</gene>
<dbReference type="Pfam" id="PF06863">
    <property type="entry name" value="DUF1254"/>
    <property type="match status" value="1"/>
</dbReference>
<dbReference type="AlphaFoldDB" id="A0A506UHE3"/>
<dbReference type="OrthoDB" id="1346484at2"/>
<dbReference type="RefSeq" id="WP_141165035.1">
    <property type="nucleotide sequence ID" value="NZ_VHLH01000001.1"/>
</dbReference>